<protein>
    <submittedName>
        <fullName evidence="2">Uncharacterized protein</fullName>
    </submittedName>
</protein>
<reference evidence="2 3" key="1">
    <citation type="journal article" date="2019" name="Emerg. Microbes Infect.">
        <title>Comprehensive subspecies identification of 175 nontuberculous mycobacteria species based on 7547 genomic profiles.</title>
        <authorList>
            <person name="Matsumoto Y."/>
            <person name="Kinjo T."/>
            <person name="Motooka D."/>
            <person name="Nabeya D."/>
            <person name="Jung N."/>
            <person name="Uechi K."/>
            <person name="Horii T."/>
            <person name="Iida T."/>
            <person name="Fujita J."/>
            <person name="Nakamura S."/>
        </authorList>
    </citation>
    <scope>NUCLEOTIDE SEQUENCE [LARGE SCALE GENOMIC DNA]</scope>
    <source>
        <strain evidence="2 3">JCM 15296</strain>
    </source>
</reference>
<keyword evidence="3" id="KW-1185">Reference proteome</keyword>
<feature type="transmembrane region" description="Helical" evidence="1">
    <location>
        <begin position="161"/>
        <end position="180"/>
    </location>
</feature>
<feature type="transmembrane region" description="Helical" evidence="1">
    <location>
        <begin position="75"/>
        <end position="94"/>
    </location>
</feature>
<evidence type="ECO:0000256" key="1">
    <source>
        <dbReference type="SAM" id="Phobius"/>
    </source>
</evidence>
<keyword evidence="1" id="KW-0472">Membrane</keyword>
<feature type="transmembrane region" description="Helical" evidence="1">
    <location>
        <begin position="100"/>
        <end position="121"/>
    </location>
</feature>
<keyword evidence="1" id="KW-0812">Transmembrane</keyword>
<dbReference type="RefSeq" id="WP_138233556.1">
    <property type="nucleotide sequence ID" value="NZ_AP022577.1"/>
</dbReference>
<sequence>MTQDALGAVGARLGKIDLEALTDDQAIALAQAQAALIKPNPDPAEEVSETRSIGDVVGGWFREESFYRDVTTRTLSAILAALLAYLGAVALGYVGTPSPVAVFELGYAVATAICVASTGYAKATGRELLAGTLFVLYCVVAAAVFWYGPTWGGDLGWKDKWSWIALVLQVALMIGAFGFVRNRRKARATR</sequence>
<keyword evidence="1" id="KW-1133">Transmembrane helix</keyword>
<feature type="transmembrane region" description="Helical" evidence="1">
    <location>
        <begin position="128"/>
        <end position="149"/>
    </location>
</feature>
<dbReference type="EMBL" id="AP022577">
    <property type="protein sequence ID" value="BBX86954.1"/>
    <property type="molecule type" value="Genomic_DNA"/>
</dbReference>
<organism evidence="2 3">
    <name type="scientific">Mycolicibacterium aubagnense</name>
    <dbReference type="NCBI Taxonomy" id="319707"/>
    <lineage>
        <taxon>Bacteria</taxon>
        <taxon>Bacillati</taxon>
        <taxon>Actinomycetota</taxon>
        <taxon>Actinomycetes</taxon>
        <taxon>Mycobacteriales</taxon>
        <taxon>Mycobacteriaceae</taxon>
        <taxon>Mycolicibacterium</taxon>
    </lineage>
</organism>
<gene>
    <name evidence="2" type="ORF">MAUB_48270</name>
</gene>
<accession>A0ABM7IJZ4</accession>
<evidence type="ECO:0000313" key="3">
    <source>
        <dbReference type="Proteomes" id="UP000465609"/>
    </source>
</evidence>
<proteinExistence type="predicted"/>
<evidence type="ECO:0000313" key="2">
    <source>
        <dbReference type="EMBL" id="BBX86954.1"/>
    </source>
</evidence>
<dbReference type="Proteomes" id="UP000465609">
    <property type="component" value="Chromosome"/>
</dbReference>
<name>A0ABM7IJZ4_9MYCO</name>